<dbReference type="Pfam" id="PF09413">
    <property type="entry name" value="DUF2007"/>
    <property type="match status" value="1"/>
</dbReference>
<proteinExistence type="predicted"/>
<keyword evidence="3" id="KW-1185">Reference proteome</keyword>
<sequence>MHELIRTNDLVLLSFVRAALEDEGIEFIVVDNNMSVLEGSLGILAARVLVPEADAAEARKALGERGIAHELRPETP</sequence>
<name>A0A9E6RB82_9HYPH</name>
<reference evidence="2" key="1">
    <citation type="submission" date="2021-08" db="EMBL/GenBank/DDBJ databases">
        <authorList>
            <person name="Zhang H."/>
            <person name="Xu M."/>
            <person name="Yu Z."/>
            <person name="Yang L."/>
            <person name="Cai Y."/>
        </authorList>
    </citation>
    <scope>NUCLEOTIDE SEQUENCE</scope>
    <source>
        <strain evidence="2">CHL1</strain>
    </source>
</reference>
<evidence type="ECO:0000313" key="3">
    <source>
        <dbReference type="Proteomes" id="UP000825701"/>
    </source>
</evidence>
<dbReference type="InterPro" id="IPR011322">
    <property type="entry name" value="N-reg_PII-like_a/b"/>
</dbReference>
<evidence type="ECO:0000313" key="2">
    <source>
        <dbReference type="EMBL" id="QZO01017.1"/>
    </source>
</evidence>
<accession>A0A9E6RB82</accession>
<dbReference type="InterPro" id="IPR018551">
    <property type="entry name" value="DUF2007"/>
</dbReference>
<dbReference type="AlphaFoldDB" id="A0A9E6RB82"/>
<organism evidence="2 3">
    <name type="scientific">Chenggangzhangella methanolivorans</name>
    <dbReference type="NCBI Taxonomy" id="1437009"/>
    <lineage>
        <taxon>Bacteria</taxon>
        <taxon>Pseudomonadati</taxon>
        <taxon>Pseudomonadota</taxon>
        <taxon>Alphaproteobacteria</taxon>
        <taxon>Hyphomicrobiales</taxon>
        <taxon>Methylopilaceae</taxon>
        <taxon>Chenggangzhangella</taxon>
    </lineage>
</organism>
<dbReference type="EMBL" id="CP081869">
    <property type="protein sequence ID" value="QZO01017.1"/>
    <property type="molecule type" value="Genomic_DNA"/>
</dbReference>
<dbReference type="SUPFAM" id="SSF54913">
    <property type="entry name" value="GlnB-like"/>
    <property type="match status" value="1"/>
</dbReference>
<feature type="domain" description="DUF2007" evidence="1">
    <location>
        <begin position="1"/>
        <end position="64"/>
    </location>
</feature>
<gene>
    <name evidence="2" type="ORF">K6K41_05295</name>
</gene>
<dbReference type="KEGG" id="cmet:K6K41_05295"/>
<evidence type="ECO:0000259" key="1">
    <source>
        <dbReference type="Pfam" id="PF09413"/>
    </source>
</evidence>
<dbReference type="Gene3D" id="3.30.70.790">
    <property type="entry name" value="UreE, C-terminal domain"/>
    <property type="match status" value="1"/>
</dbReference>
<protein>
    <submittedName>
        <fullName evidence="2">DUF2007 domain-containing protein</fullName>
    </submittedName>
</protein>
<dbReference type="Proteomes" id="UP000825701">
    <property type="component" value="Chromosome"/>
</dbReference>
<dbReference type="RefSeq" id="WP_261404237.1">
    <property type="nucleotide sequence ID" value="NZ_CP081869.1"/>
</dbReference>